<sequence length="418" mass="45708">MFRYIFSIPWPLCAGLSLILSLVPNLAQAASPESPRLGQLFEAAWARQPEARSLSARQESANAQREFADGWLAGPPALEFSSKGDQLNGNGGTREHVAGVSAPIWLPGERSGTGAVADAQRQAVQSRLLAAQLRTAGLLRADYWQWQRALLEVQLAAERVKKARQLASDVARRVRVGDLSRLDQHQAEALAVQAELDQQTAKTQLLAATQQLRSLTGRLLEPPARPELSGEPLPPDFNLQEGRHPTLQTLADQAHVARTNAALAQIQTRDNPELSLSTMRERDDRSEHYEGSLTVGIRIPLGSSSRNRARQASAQADAIEADTQLELAREQAAAAREAAVQRFESARQQQQLATQRNQLVQESLGFIEKSFRLGETDLPNRLRAEREAIEAQQQAALAKLELAAATSGLRQALGLLPE</sequence>
<dbReference type="InterPro" id="IPR051906">
    <property type="entry name" value="TolC-like"/>
</dbReference>
<evidence type="ECO:0000256" key="6">
    <source>
        <dbReference type="ARBA" id="ARBA00023136"/>
    </source>
</evidence>
<dbReference type="GO" id="GO:0015288">
    <property type="term" value="F:porin activity"/>
    <property type="evidence" value="ECO:0007669"/>
    <property type="project" value="TreeGrafter"/>
</dbReference>
<keyword evidence="8" id="KW-0175">Coiled coil</keyword>
<evidence type="ECO:0000313" key="10">
    <source>
        <dbReference type="EMBL" id="TWH64594.1"/>
    </source>
</evidence>
<dbReference type="AlphaFoldDB" id="A0A562I1L4"/>
<name>A0A562I1L4_9GAMM</name>
<keyword evidence="3" id="KW-0813">Transport</keyword>
<evidence type="ECO:0000256" key="9">
    <source>
        <dbReference type="SAM" id="SignalP"/>
    </source>
</evidence>
<feature type="signal peptide" evidence="9">
    <location>
        <begin position="1"/>
        <end position="29"/>
    </location>
</feature>
<dbReference type="InterPro" id="IPR003423">
    <property type="entry name" value="OMP_efflux"/>
</dbReference>
<organism evidence="10 11">
    <name type="scientific">Azomonas agilis</name>
    <dbReference type="NCBI Taxonomy" id="116849"/>
    <lineage>
        <taxon>Bacteria</taxon>
        <taxon>Pseudomonadati</taxon>
        <taxon>Pseudomonadota</taxon>
        <taxon>Gammaproteobacteria</taxon>
        <taxon>Pseudomonadales</taxon>
        <taxon>Pseudomonadaceae</taxon>
        <taxon>Azomonas</taxon>
    </lineage>
</organism>
<dbReference type="SUPFAM" id="SSF56954">
    <property type="entry name" value="Outer membrane efflux proteins (OEP)"/>
    <property type="match status" value="1"/>
</dbReference>
<proteinExistence type="inferred from homology"/>
<comment type="similarity">
    <text evidence="2">Belongs to the outer membrane factor (OMF) (TC 1.B.17) family.</text>
</comment>
<dbReference type="PANTHER" id="PTHR30026:SF20">
    <property type="entry name" value="OUTER MEMBRANE PROTEIN TOLC"/>
    <property type="match status" value="1"/>
</dbReference>
<protein>
    <submittedName>
        <fullName evidence="10">Outer membrane protein TolC</fullName>
    </submittedName>
</protein>
<keyword evidence="7" id="KW-0998">Cell outer membrane</keyword>
<dbReference type="OrthoDB" id="8478097at2"/>
<gene>
    <name evidence="10" type="ORF">LX59_02264</name>
</gene>
<feature type="coiled-coil region" evidence="8">
    <location>
        <begin position="318"/>
        <end position="349"/>
    </location>
</feature>
<comment type="subcellular location">
    <subcellularLocation>
        <location evidence="1">Cell outer membrane</location>
    </subcellularLocation>
</comment>
<keyword evidence="11" id="KW-1185">Reference proteome</keyword>
<keyword evidence="5" id="KW-0812">Transmembrane</keyword>
<reference evidence="10 11" key="1">
    <citation type="submission" date="2019-07" db="EMBL/GenBank/DDBJ databases">
        <title>Genomic Encyclopedia of Type Strains, Phase I: the one thousand microbial genomes (KMG-I) project.</title>
        <authorList>
            <person name="Kyrpides N."/>
        </authorList>
    </citation>
    <scope>NUCLEOTIDE SEQUENCE [LARGE SCALE GENOMIC DNA]</scope>
    <source>
        <strain evidence="10 11">DSM 375</strain>
    </source>
</reference>
<dbReference type="GO" id="GO:0015562">
    <property type="term" value="F:efflux transmembrane transporter activity"/>
    <property type="evidence" value="ECO:0007669"/>
    <property type="project" value="InterPro"/>
</dbReference>
<evidence type="ECO:0000256" key="3">
    <source>
        <dbReference type="ARBA" id="ARBA00022448"/>
    </source>
</evidence>
<comment type="caution">
    <text evidence="10">The sequence shown here is derived from an EMBL/GenBank/DDBJ whole genome shotgun (WGS) entry which is preliminary data.</text>
</comment>
<dbReference type="GO" id="GO:0009279">
    <property type="term" value="C:cell outer membrane"/>
    <property type="evidence" value="ECO:0007669"/>
    <property type="project" value="UniProtKB-SubCell"/>
</dbReference>
<keyword evidence="4" id="KW-1134">Transmembrane beta strand</keyword>
<accession>A0A562I1L4</accession>
<feature type="chain" id="PRO_5022002381" evidence="9">
    <location>
        <begin position="30"/>
        <end position="418"/>
    </location>
</feature>
<dbReference type="GO" id="GO:1990281">
    <property type="term" value="C:efflux pump complex"/>
    <property type="evidence" value="ECO:0007669"/>
    <property type="project" value="TreeGrafter"/>
</dbReference>
<evidence type="ECO:0000256" key="1">
    <source>
        <dbReference type="ARBA" id="ARBA00004442"/>
    </source>
</evidence>
<evidence type="ECO:0000313" key="11">
    <source>
        <dbReference type="Proteomes" id="UP000319627"/>
    </source>
</evidence>
<keyword evidence="6" id="KW-0472">Membrane</keyword>
<dbReference type="PANTHER" id="PTHR30026">
    <property type="entry name" value="OUTER MEMBRANE PROTEIN TOLC"/>
    <property type="match status" value="1"/>
</dbReference>
<dbReference type="Gene3D" id="1.20.1600.10">
    <property type="entry name" value="Outer membrane efflux proteins (OEP)"/>
    <property type="match status" value="1"/>
</dbReference>
<evidence type="ECO:0000256" key="2">
    <source>
        <dbReference type="ARBA" id="ARBA00007613"/>
    </source>
</evidence>
<evidence type="ECO:0000256" key="7">
    <source>
        <dbReference type="ARBA" id="ARBA00023237"/>
    </source>
</evidence>
<dbReference type="Proteomes" id="UP000319627">
    <property type="component" value="Unassembled WGS sequence"/>
</dbReference>
<dbReference type="EMBL" id="VLKG01000008">
    <property type="protein sequence ID" value="TWH64594.1"/>
    <property type="molecule type" value="Genomic_DNA"/>
</dbReference>
<keyword evidence="9" id="KW-0732">Signal</keyword>
<evidence type="ECO:0000256" key="5">
    <source>
        <dbReference type="ARBA" id="ARBA00022692"/>
    </source>
</evidence>
<dbReference type="Pfam" id="PF02321">
    <property type="entry name" value="OEP"/>
    <property type="match status" value="2"/>
</dbReference>
<evidence type="ECO:0000256" key="4">
    <source>
        <dbReference type="ARBA" id="ARBA00022452"/>
    </source>
</evidence>
<evidence type="ECO:0000256" key="8">
    <source>
        <dbReference type="SAM" id="Coils"/>
    </source>
</evidence>
<dbReference type="RefSeq" id="WP_144571964.1">
    <property type="nucleotide sequence ID" value="NZ_VLKG01000008.1"/>
</dbReference>